<name>A0A8J2LD54_9HEXA</name>
<dbReference type="AlphaFoldDB" id="A0A8J2LD54"/>
<keyword evidence="2" id="KW-1185">Reference proteome</keyword>
<sequence length="70" mass="8191">MPQPDKRRANADPSLRLWNDHRNAHFPTMKYAYALPPNAPGVEELRTCFFIVFFWTRAVGIDWNLCSVLQ</sequence>
<reference evidence="1" key="1">
    <citation type="submission" date="2021-06" db="EMBL/GenBank/DDBJ databases">
        <authorList>
            <person name="Hodson N. C."/>
            <person name="Mongue J. A."/>
            <person name="Jaron S. K."/>
        </authorList>
    </citation>
    <scope>NUCLEOTIDE SEQUENCE</scope>
</reference>
<dbReference type="Proteomes" id="UP000708208">
    <property type="component" value="Unassembled WGS sequence"/>
</dbReference>
<accession>A0A8J2LD54</accession>
<evidence type="ECO:0000313" key="2">
    <source>
        <dbReference type="Proteomes" id="UP000708208"/>
    </source>
</evidence>
<comment type="caution">
    <text evidence="1">The sequence shown here is derived from an EMBL/GenBank/DDBJ whole genome shotgun (WGS) entry which is preliminary data.</text>
</comment>
<protein>
    <submittedName>
        <fullName evidence="1">Uncharacterized protein</fullName>
    </submittedName>
</protein>
<evidence type="ECO:0000313" key="1">
    <source>
        <dbReference type="EMBL" id="CAG7830074.1"/>
    </source>
</evidence>
<gene>
    <name evidence="1" type="ORF">AFUS01_LOCUS39901</name>
</gene>
<dbReference type="EMBL" id="CAJVCH010554120">
    <property type="protein sequence ID" value="CAG7830074.1"/>
    <property type="molecule type" value="Genomic_DNA"/>
</dbReference>
<proteinExistence type="predicted"/>
<organism evidence="1 2">
    <name type="scientific">Allacma fusca</name>
    <dbReference type="NCBI Taxonomy" id="39272"/>
    <lineage>
        <taxon>Eukaryota</taxon>
        <taxon>Metazoa</taxon>
        <taxon>Ecdysozoa</taxon>
        <taxon>Arthropoda</taxon>
        <taxon>Hexapoda</taxon>
        <taxon>Collembola</taxon>
        <taxon>Symphypleona</taxon>
        <taxon>Sminthuridae</taxon>
        <taxon>Allacma</taxon>
    </lineage>
</organism>